<sequence length="399" mass="45157">MPPDTANVTREVLYEQVWSTPMLRLAKDYGVSSNALAKTCRKLAIPVPARGYWAKQQNGKKVPSKPPLPPVSQPHQNMATITRTVPATLELEPQSDPVLVACVRSFEVEENRIRVSDELRKPHPAVRPARPLHPAGRDPYGRHNTIPDEPKSLSVSVVKEHQDRALRILDALVKALEERGYPVTAEGVLIEGHTVKLGILGKQDRTPHIPTSAERQDEARWGKKVPLWDYFPSSLLTIHSDSYVWWRRDLRKRWSDTRSARLEGMLDNILIGLVALGVAMRQREDEQQAEAERRAELARQREDREYQERLTLARRDDITAAARSFSDAGLVCRLIEAVEMRGKADGLLPPLEAWLQRAREVAVGLDPLSDGLEQMVDRHDRTAAEEAERKKPAPRPHWA</sequence>
<feature type="region of interest" description="Disordered" evidence="1">
    <location>
        <begin position="56"/>
        <end position="75"/>
    </location>
</feature>
<evidence type="ECO:0000256" key="1">
    <source>
        <dbReference type="SAM" id="MobiDB-lite"/>
    </source>
</evidence>
<gene>
    <name evidence="2" type="ORF">HN018_19280</name>
</gene>
<dbReference type="Proteomes" id="UP000500767">
    <property type="component" value="Chromosome"/>
</dbReference>
<dbReference type="KEGG" id="lck:HN018_19280"/>
<dbReference type="EMBL" id="CP053708">
    <property type="protein sequence ID" value="QKE91888.1"/>
    <property type="molecule type" value="Genomic_DNA"/>
</dbReference>
<feature type="compositionally biased region" description="Basic and acidic residues" evidence="1">
    <location>
        <begin position="379"/>
        <end position="391"/>
    </location>
</feature>
<dbReference type="RefSeq" id="WP_171835833.1">
    <property type="nucleotide sequence ID" value="NZ_CP053708.1"/>
</dbReference>
<keyword evidence="3" id="KW-1185">Reference proteome</keyword>
<protein>
    <submittedName>
        <fullName evidence="2">Uncharacterized protein</fullName>
    </submittedName>
</protein>
<organism evidence="2 3">
    <name type="scientific">Lichenicola cladoniae</name>
    <dbReference type="NCBI Taxonomy" id="1484109"/>
    <lineage>
        <taxon>Bacteria</taxon>
        <taxon>Pseudomonadati</taxon>
        <taxon>Pseudomonadota</taxon>
        <taxon>Alphaproteobacteria</taxon>
        <taxon>Acetobacterales</taxon>
        <taxon>Acetobacteraceae</taxon>
        <taxon>Lichenicola</taxon>
    </lineage>
</organism>
<reference evidence="2 3" key="1">
    <citation type="journal article" date="2014" name="World J. Microbiol. Biotechnol.">
        <title>Biodiversity and physiological characteristics of Antarctic and Arctic lichens-associated bacteria.</title>
        <authorList>
            <person name="Lee Y.M."/>
            <person name="Kim E.H."/>
            <person name="Lee H.K."/>
            <person name="Hong S.G."/>
        </authorList>
    </citation>
    <scope>NUCLEOTIDE SEQUENCE [LARGE SCALE GENOMIC DNA]</scope>
    <source>
        <strain evidence="2 3">PAMC 26569</strain>
    </source>
</reference>
<dbReference type="AlphaFoldDB" id="A0A6M8HU43"/>
<evidence type="ECO:0000313" key="3">
    <source>
        <dbReference type="Proteomes" id="UP000500767"/>
    </source>
</evidence>
<name>A0A6M8HU43_9PROT</name>
<feature type="region of interest" description="Disordered" evidence="1">
    <location>
        <begin position="379"/>
        <end position="399"/>
    </location>
</feature>
<proteinExistence type="predicted"/>
<accession>A0A6M8HU43</accession>
<feature type="compositionally biased region" description="Basic and acidic residues" evidence="1">
    <location>
        <begin position="135"/>
        <end position="150"/>
    </location>
</feature>
<evidence type="ECO:0000313" key="2">
    <source>
        <dbReference type="EMBL" id="QKE91888.1"/>
    </source>
</evidence>
<feature type="region of interest" description="Disordered" evidence="1">
    <location>
        <begin position="123"/>
        <end position="150"/>
    </location>
</feature>